<dbReference type="EMBL" id="JAPQKI010000002">
    <property type="protein sequence ID" value="KAJ5111028.1"/>
    <property type="molecule type" value="Genomic_DNA"/>
</dbReference>
<proteinExistence type="inferred from homology"/>
<dbReference type="AlphaFoldDB" id="A0A9W9KMK1"/>
<protein>
    <recommendedName>
        <fullName evidence="2">NAD(P)-binding domain-containing protein</fullName>
    </recommendedName>
</protein>
<reference evidence="3" key="1">
    <citation type="submission" date="2022-11" db="EMBL/GenBank/DDBJ databases">
        <authorList>
            <person name="Petersen C."/>
        </authorList>
    </citation>
    <scope>NUCLEOTIDE SEQUENCE</scope>
    <source>
        <strain evidence="3">IBT 30761</strain>
    </source>
</reference>
<dbReference type="RefSeq" id="XP_056479098.1">
    <property type="nucleotide sequence ID" value="XM_056614057.1"/>
</dbReference>
<dbReference type="GeneID" id="81353036"/>
<evidence type="ECO:0000259" key="2">
    <source>
        <dbReference type="Pfam" id="PF13460"/>
    </source>
</evidence>
<name>A0A9W9KMK1_9EURO</name>
<feature type="domain" description="NAD(P)-binding" evidence="2">
    <location>
        <begin position="11"/>
        <end position="224"/>
    </location>
</feature>
<organism evidence="3 4">
    <name type="scientific">Penicillium argentinense</name>
    <dbReference type="NCBI Taxonomy" id="1131581"/>
    <lineage>
        <taxon>Eukaryota</taxon>
        <taxon>Fungi</taxon>
        <taxon>Dikarya</taxon>
        <taxon>Ascomycota</taxon>
        <taxon>Pezizomycotina</taxon>
        <taxon>Eurotiomycetes</taxon>
        <taxon>Eurotiomycetidae</taxon>
        <taxon>Eurotiales</taxon>
        <taxon>Aspergillaceae</taxon>
        <taxon>Penicillium</taxon>
    </lineage>
</organism>
<comment type="caution">
    <text evidence="3">The sequence shown here is derived from an EMBL/GenBank/DDBJ whole genome shotgun (WGS) entry which is preliminary data.</text>
</comment>
<sequence>MNSTKSVAFIGASGGVGLSALKHTLAAGYQCIALCRTPSKLTAIFPEGSTSNLKIVEGNAHDINAMTQILDAGNGNLVDYIVSTIGSRPILRKMTIEDPNCCRNAMDTMLKALAQLRESGITGQPHIIPFSTTGMSKYGRDYPIVLAFMYLVVLKVPHEDKKVMESQLIESGEPYTIVRGSLLTDGETNRTVRVGIEDPWTGRQSEAIGYTITREDAGKWMAENLIFKRDEQYNNKILMITT</sequence>
<dbReference type="OrthoDB" id="63935at2759"/>
<dbReference type="SUPFAM" id="SSF51735">
    <property type="entry name" value="NAD(P)-binding Rossmann-fold domains"/>
    <property type="match status" value="1"/>
</dbReference>
<dbReference type="InterPro" id="IPR016040">
    <property type="entry name" value="NAD(P)-bd_dom"/>
</dbReference>
<dbReference type="Proteomes" id="UP001149074">
    <property type="component" value="Unassembled WGS sequence"/>
</dbReference>
<dbReference type="Pfam" id="PF13460">
    <property type="entry name" value="NAD_binding_10"/>
    <property type="match status" value="1"/>
</dbReference>
<reference evidence="3" key="2">
    <citation type="journal article" date="2023" name="IMA Fungus">
        <title>Comparative genomic study of the Penicillium genus elucidates a diverse pangenome and 15 lateral gene transfer events.</title>
        <authorList>
            <person name="Petersen C."/>
            <person name="Sorensen T."/>
            <person name="Nielsen M.R."/>
            <person name="Sondergaard T.E."/>
            <person name="Sorensen J.L."/>
            <person name="Fitzpatrick D.A."/>
            <person name="Frisvad J.C."/>
            <person name="Nielsen K.L."/>
        </authorList>
    </citation>
    <scope>NUCLEOTIDE SEQUENCE</scope>
    <source>
        <strain evidence="3">IBT 30761</strain>
    </source>
</reference>
<evidence type="ECO:0000256" key="1">
    <source>
        <dbReference type="ARBA" id="ARBA00038376"/>
    </source>
</evidence>
<accession>A0A9W9KMK1</accession>
<comment type="similarity">
    <text evidence="1">Belongs to the avfA family.</text>
</comment>
<keyword evidence="4" id="KW-1185">Reference proteome</keyword>
<gene>
    <name evidence="3" type="ORF">N7532_001563</name>
</gene>
<dbReference type="PANTHER" id="PTHR15020:SF50">
    <property type="entry name" value="UPF0659 PROTEIN YMR090W"/>
    <property type="match status" value="1"/>
</dbReference>
<evidence type="ECO:0000313" key="4">
    <source>
        <dbReference type="Proteomes" id="UP001149074"/>
    </source>
</evidence>
<evidence type="ECO:0000313" key="3">
    <source>
        <dbReference type="EMBL" id="KAJ5111028.1"/>
    </source>
</evidence>
<dbReference type="InterPro" id="IPR036291">
    <property type="entry name" value="NAD(P)-bd_dom_sf"/>
</dbReference>
<dbReference type="PANTHER" id="PTHR15020">
    <property type="entry name" value="FLAVIN REDUCTASE-RELATED"/>
    <property type="match status" value="1"/>
</dbReference>
<dbReference type="Gene3D" id="3.40.50.720">
    <property type="entry name" value="NAD(P)-binding Rossmann-like Domain"/>
    <property type="match status" value="1"/>
</dbReference>